<organism evidence="2 3">
    <name type="scientific">Sphingomonas baiyangensis</name>
    <dbReference type="NCBI Taxonomy" id="2572576"/>
    <lineage>
        <taxon>Bacteria</taxon>
        <taxon>Pseudomonadati</taxon>
        <taxon>Pseudomonadota</taxon>
        <taxon>Alphaproteobacteria</taxon>
        <taxon>Sphingomonadales</taxon>
        <taxon>Sphingomonadaceae</taxon>
        <taxon>Sphingomonas</taxon>
    </lineage>
</organism>
<dbReference type="RefSeq" id="WP_136944242.1">
    <property type="nucleotide sequence ID" value="NZ_SWKR01000002.1"/>
</dbReference>
<reference evidence="2 3" key="1">
    <citation type="submission" date="2019-04" db="EMBL/GenBank/DDBJ databases">
        <authorList>
            <person name="Yang Y."/>
            <person name="Wei D."/>
        </authorList>
    </citation>
    <scope>NUCLEOTIDE SEQUENCE [LARGE SCALE GENOMIC DNA]</scope>
    <source>
        <strain evidence="2 3">L-1-4w-11</strain>
    </source>
</reference>
<gene>
    <name evidence="2" type="ORF">FBR43_14030</name>
</gene>
<sequence>MQDAPPSRTPMAGGALLAVSMLVGTGIGVALRQPSLGFLAGLGVGIALSVAIWLLDRRRG</sequence>
<keyword evidence="1" id="KW-1133">Transmembrane helix</keyword>
<accession>A0A4U1L696</accession>
<feature type="transmembrane region" description="Helical" evidence="1">
    <location>
        <begin position="37"/>
        <end position="55"/>
    </location>
</feature>
<comment type="caution">
    <text evidence="2">The sequence shown here is derived from an EMBL/GenBank/DDBJ whole genome shotgun (WGS) entry which is preliminary data.</text>
</comment>
<dbReference type="OrthoDB" id="7584968at2"/>
<keyword evidence="3" id="KW-1185">Reference proteome</keyword>
<dbReference type="EMBL" id="SWKR01000002">
    <property type="protein sequence ID" value="TKD51746.1"/>
    <property type="molecule type" value="Genomic_DNA"/>
</dbReference>
<dbReference type="Proteomes" id="UP000309138">
    <property type="component" value="Unassembled WGS sequence"/>
</dbReference>
<proteinExistence type="predicted"/>
<keyword evidence="1" id="KW-0812">Transmembrane</keyword>
<keyword evidence="1" id="KW-0472">Membrane</keyword>
<evidence type="ECO:0000256" key="1">
    <source>
        <dbReference type="SAM" id="Phobius"/>
    </source>
</evidence>
<feature type="transmembrane region" description="Helical" evidence="1">
    <location>
        <begin position="12"/>
        <end position="31"/>
    </location>
</feature>
<name>A0A4U1L696_9SPHN</name>
<protein>
    <submittedName>
        <fullName evidence="2">Uncharacterized protein</fullName>
    </submittedName>
</protein>
<dbReference type="AlphaFoldDB" id="A0A4U1L696"/>
<evidence type="ECO:0000313" key="2">
    <source>
        <dbReference type="EMBL" id="TKD51746.1"/>
    </source>
</evidence>
<evidence type="ECO:0000313" key="3">
    <source>
        <dbReference type="Proteomes" id="UP000309138"/>
    </source>
</evidence>